<dbReference type="GO" id="GO:0019442">
    <property type="term" value="P:L-tryptophan catabolic process to acetyl-CoA"/>
    <property type="evidence" value="ECO:0007669"/>
    <property type="project" value="TreeGrafter"/>
</dbReference>
<gene>
    <name evidence="1" type="ordered locus">Oweho_3471</name>
</gene>
<evidence type="ECO:0000313" key="2">
    <source>
        <dbReference type="Proteomes" id="UP000005631"/>
    </source>
</evidence>
<dbReference type="STRING" id="926562.Oweho_3471"/>
<dbReference type="EMBL" id="CP003156">
    <property type="protein sequence ID" value="AEV34420.1"/>
    <property type="molecule type" value="Genomic_DNA"/>
</dbReference>
<keyword evidence="1" id="KW-0560">Oxidoreductase</keyword>
<dbReference type="InterPro" id="IPR004981">
    <property type="entry name" value="Trp_2_3_dOase"/>
</dbReference>
<dbReference type="Proteomes" id="UP000005631">
    <property type="component" value="Chromosome"/>
</dbReference>
<sequence length="304" mass="36082">MSDVNDRIDEKYRNLGENPETYKEGLFLSKPLTYWDYIQVDTLLSLQKPRTDYEDEKIFVIYHQVTELMQELVLHELRQITGPMPVTGEKLAEKVKRMIRYTRMLITSFDVMREGMDYDDYNTFHKALAPASGFQSANFRYIELRCTSLPNLVNSRGKKRLPLRPTIDDFFDNLYWKDAGLNRETYEASLTYTLFMEKYGENLKKLAREMQGNTLEDKVNARLETCSQETRELLREFDKLYNIEWPLVHLRTAAHYLDAKGETKAATGGSEWKKYLHPMYQQRKFFPSLYSEEELENWGKDYKI</sequence>
<dbReference type="RefSeq" id="WP_014203767.1">
    <property type="nucleotide sequence ID" value="NC_016599.1"/>
</dbReference>
<dbReference type="PATRIC" id="fig|926562.3.peg.3491"/>
<proteinExistence type="predicted"/>
<dbReference type="KEGG" id="oho:Oweho_3471"/>
<dbReference type="eggNOG" id="COG3483">
    <property type="taxonomic scope" value="Bacteria"/>
</dbReference>
<organism evidence="1 2">
    <name type="scientific">Owenweeksia hongkongensis (strain DSM 17368 / CIP 108786 / JCM 12287 / NRRL B-23963 / UST20020801)</name>
    <dbReference type="NCBI Taxonomy" id="926562"/>
    <lineage>
        <taxon>Bacteria</taxon>
        <taxon>Pseudomonadati</taxon>
        <taxon>Bacteroidota</taxon>
        <taxon>Flavobacteriia</taxon>
        <taxon>Flavobacteriales</taxon>
        <taxon>Owenweeksiaceae</taxon>
        <taxon>Owenweeksia</taxon>
    </lineage>
</organism>
<dbReference type="GO" id="GO:0019441">
    <property type="term" value="P:L-tryptophan catabolic process to kynurenine"/>
    <property type="evidence" value="ECO:0007669"/>
    <property type="project" value="InterPro"/>
</dbReference>
<keyword evidence="2" id="KW-1185">Reference proteome</keyword>
<protein>
    <submittedName>
        <fullName evidence="1">Tryptophan 2,3-dioxygenase (Vermilion)</fullName>
    </submittedName>
</protein>
<dbReference type="PANTHER" id="PTHR10138:SF0">
    <property type="entry name" value="TRYPTOPHAN 2,3-DIOXYGENASE"/>
    <property type="match status" value="1"/>
</dbReference>
<dbReference type="PANTHER" id="PTHR10138">
    <property type="entry name" value="TRYPTOPHAN 2,3-DIOXYGENASE"/>
    <property type="match status" value="1"/>
</dbReference>
<dbReference type="Gene3D" id="1.20.58.480">
    <property type="match status" value="1"/>
</dbReference>
<dbReference type="OrthoDB" id="9776847at2"/>
<evidence type="ECO:0000313" key="1">
    <source>
        <dbReference type="EMBL" id="AEV34420.1"/>
    </source>
</evidence>
<keyword evidence="1" id="KW-0223">Dioxygenase</keyword>
<dbReference type="SUPFAM" id="SSF140959">
    <property type="entry name" value="Indolic compounds 2,3-dioxygenase-like"/>
    <property type="match status" value="1"/>
</dbReference>
<dbReference type="GO" id="GO:0020037">
    <property type="term" value="F:heme binding"/>
    <property type="evidence" value="ECO:0007669"/>
    <property type="project" value="InterPro"/>
</dbReference>
<accession>G8R6F7</accession>
<dbReference type="Pfam" id="PF03301">
    <property type="entry name" value="Trp_dioxygenase"/>
    <property type="match status" value="1"/>
</dbReference>
<dbReference type="HOGENOM" id="CLU_930017_0_0_10"/>
<dbReference type="InterPro" id="IPR037217">
    <property type="entry name" value="Trp/Indoleamine_2_3_dOase-like"/>
</dbReference>
<dbReference type="GO" id="GO:0046872">
    <property type="term" value="F:metal ion binding"/>
    <property type="evidence" value="ECO:0007669"/>
    <property type="project" value="InterPro"/>
</dbReference>
<dbReference type="AlphaFoldDB" id="G8R6F7"/>
<name>G8R6F7_OWEHD</name>
<reference evidence="1 2" key="1">
    <citation type="journal article" date="2012" name="Stand. Genomic Sci.">
        <title>Genome sequence of the orange-pigmented seawater bacterium Owenweeksia hongkongensis type strain (UST20020801(T)).</title>
        <authorList>
            <person name="Riedel T."/>
            <person name="Held B."/>
            <person name="Nolan M."/>
            <person name="Lucas S."/>
            <person name="Lapidus A."/>
            <person name="Tice H."/>
            <person name="Del Rio T.G."/>
            <person name="Cheng J.F."/>
            <person name="Han C."/>
            <person name="Tapia R."/>
            <person name="Goodwin L.A."/>
            <person name="Pitluck S."/>
            <person name="Liolios K."/>
            <person name="Mavromatis K."/>
            <person name="Pagani I."/>
            <person name="Ivanova N."/>
            <person name="Mikhailova N."/>
            <person name="Pati A."/>
            <person name="Chen A."/>
            <person name="Palaniappan K."/>
            <person name="Rohde M."/>
            <person name="Tindall B.J."/>
            <person name="Detter J.C."/>
            <person name="Goker M."/>
            <person name="Woyke T."/>
            <person name="Bristow J."/>
            <person name="Eisen J.A."/>
            <person name="Markowitz V."/>
            <person name="Hugenholtz P."/>
            <person name="Klenk H.P."/>
            <person name="Kyrpides N.C."/>
        </authorList>
    </citation>
    <scope>NUCLEOTIDE SEQUENCE</scope>
    <source>
        <strain evidence="2">DSM 17368 / JCM 12287 / NRRL B-23963</strain>
    </source>
</reference>
<dbReference type="GO" id="GO:0004833">
    <property type="term" value="F:L-tryptophan 2,3-dioxygenase activity"/>
    <property type="evidence" value="ECO:0007669"/>
    <property type="project" value="InterPro"/>
</dbReference>